<accession>A0A146KA14</accession>
<dbReference type="SUPFAM" id="SSF54928">
    <property type="entry name" value="RNA-binding domain, RBD"/>
    <property type="match status" value="1"/>
</dbReference>
<reference evidence="1" key="1">
    <citation type="submission" date="2015-07" db="EMBL/GenBank/DDBJ databases">
        <title>Adaptation to a free-living lifestyle via gene acquisitions in the diplomonad Trepomonas sp. PC1.</title>
        <authorList>
            <person name="Xu F."/>
            <person name="Jerlstrom-Hultqvist J."/>
            <person name="Kolisko M."/>
            <person name="Simpson A.G.B."/>
            <person name="Roger A.J."/>
            <person name="Svard S.G."/>
            <person name="Andersson J.O."/>
        </authorList>
    </citation>
    <scope>NUCLEOTIDE SEQUENCE</scope>
    <source>
        <strain evidence="1">PC1</strain>
    </source>
</reference>
<protein>
    <submittedName>
        <fullName evidence="1">Uncharacterized protein</fullName>
    </submittedName>
</protein>
<sequence length="122" mass="14253">EINIPIVEKWIVVYNVSSQTQLLALNALNQFGQIIRYYKPSSNILFVKFQNHLSAEIAAMKRTLQVTENLTIGMIHAQKNFENAYHHFQELQQEVDFDDESITYPINQTPKKISGWQLFLKQ</sequence>
<gene>
    <name evidence="1" type="ORF">TPC1_14326</name>
</gene>
<dbReference type="Gene3D" id="3.30.70.330">
    <property type="match status" value="1"/>
</dbReference>
<dbReference type="InterPro" id="IPR012677">
    <property type="entry name" value="Nucleotide-bd_a/b_plait_sf"/>
</dbReference>
<dbReference type="GO" id="GO:0003676">
    <property type="term" value="F:nucleic acid binding"/>
    <property type="evidence" value="ECO:0007669"/>
    <property type="project" value="InterPro"/>
</dbReference>
<feature type="non-terminal residue" evidence="1">
    <location>
        <position position="1"/>
    </location>
</feature>
<dbReference type="AlphaFoldDB" id="A0A146KA14"/>
<organism evidence="1">
    <name type="scientific">Trepomonas sp. PC1</name>
    <dbReference type="NCBI Taxonomy" id="1076344"/>
    <lineage>
        <taxon>Eukaryota</taxon>
        <taxon>Metamonada</taxon>
        <taxon>Diplomonadida</taxon>
        <taxon>Hexamitidae</taxon>
        <taxon>Hexamitinae</taxon>
        <taxon>Trepomonas</taxon>
    </lineage>
</organism>
<dbReference type="EMBL" id="GDID01003199">
    <property type="protein sequence ID" value="JAP93407.1"/>
    <property type="molecule type" value="Transcribed_RNA"/>
</dbReference>
<name>A0A146KA14_9EUKA</name>
<dbReference type="InterPro" id="IPR035979">
    <property type="entry name" value="RBD_domain_sf"/>
</dbReference>
<evidence type="ECO:0000313" key="1">
    <source>
        <dbReference type="EMBL" id="JAP93407.1"/>
    </source>
</evidence>
<feature type="non-terminal residue" evidence="1">
    <location>
        <position position="122"/>
    </location>
</feature>
<proteinExistence type="predicted"/>